<sequence>MEKVLEVKNLKKIYSIGSIFSKVKITAVDNVSFYINKAETFTLAGESGCGKTTTAKIILGFEEPTSGDIIIEDKPIQKNKFQDFRKKVQAVFQNPFESFNPLLTIDDIFYETVFNYKMAKNKSHAEEIINEKLKAVGLSFDEINGRYPTELSGGQLQRASIARSLLTNPSILIADEPVSMVDASLRMSIVNLFSKLKKETGLSVLYITHDLATAYYVSERIAIMFRGNIVEMGPVDKVLIHPKHPYTQLLIESIPEADPDKKWKRKISIADTEYTEYLKTGCKFAGRCQNVMETCKKEEPKEVTVDNVIVKCHLYNGRRA</sequence>
<evidence type="ECO:0000259" key="4">
    <source>
        <dbReference type="PROSITE" id="PS50893"/>
    </source>
</evidence>
<dbReference type="InterPro" id="IPR013563">
    <property type="entry name" value="Oligopep_ABC_C"/>
</dbReference>
<keyword evidence="3 5" id="KW-0067">ATP-binding</keyword>
<feature type="domain" description="ABC transporter" evidence="4">
    <location>
        <begin position="5"/>
        <end position="251"/>
    </location>
</feature>
<evidence type="ECO:0000256" key="1">
    <source>
        <dbReference type="ARBA" id="ARBA00022448"/>
    </source>
</evidence>
<keyword evidence="1" id="KW-0813">Transport</keyword>
<dbReference type="PROSITE" id="PS50893">
    <property type="entry name" value="ABC_TRANSPORTER_2"/>
    <property type="match status" value="1"/>
</dbReference>
<dbReference type="InterPro" id="IPR003439">
    <property type="entry name" value="ABC_transporter-like_ATP-bd"/>
</dbReference>
<organism evidence="5">
    <name type="scientific">Dictyoglomus thermophilum</name>
    <dbReference type="NCBI Taxonomy" id="14"/>
    <lineage>
        <taxon>Bacteria</taxon>
        <taxon>Pseudomonadati</taxon>
        <taxon>Dictyoglomota</taxon>
        <taxon>Dictyoglomia</taxon>
        <taxon>Dictyoglomales</taxon>
        <taxon>Dictyoglomaceae</taxon>
        <taxon>Dictyoglomus</taxon>
    </lineage>
</organism>
<dbReference type="Pfam" id="PF08352">
    <property type="entry name" value="oligo_HPY"/>
    <property type="match status" value="1"/>
</dbReference>
<name>A0A7C3ML79_DICTH</name>
<protein>
    <submittedName>
        <fullName evidence="5">ABC transporter ATP-binding protein</fullName>
    </submittedName>
</protein>
<dbReference type="AlphaFoldDB" id="A0A7C3ML79"/>
<evidence type="ECO:0000256" key="3">
    <source>
        <dbReference type="ARBA" id="ARBA00022840"/>
    </source>
</evidence>
<dbReference type="GO" id="GO:0016887">
    <property type="term" value="F:ATP hydrolysis activity"/>
    <property type="evidence" value="ECO:0007669"/>
    <property type="project" value="InterPro"/>
</dbReference>
<dbReference type="SUPFAM" id="SSF52540">
    <property type="entry name" value="P-loop containing nucleoside triphosphate hydrolases"/>
    <property type="match status" value="1"/>
</dbReference>
<dbReference type="InterPro" id="IPR027417">
    <property type="entry name" value="P-loop_NTPase"/>
</dbReference>
<dbReference type="PROSITE" id="PS00211">
    <property type="entry name" value="ABC_TRANSPORTER_1"/>
    <property type="match status" value="1"/>
</dbReference>
<dbReference type="PANTHER" id="PTHR43230:SF2">
    <property type="entry name" value="OLIGOPEPTIDE ABC TRANSPORTER, ATP-BINDING PROTEIN"/>
    <property type="match status" value="1"/>
</dbReference>
<dbReference type="InterPro" id="IPR017871">
    <property type="entry name" value="ABC_transporter-like_CS"/>
</dbReference>
<accession>A0A7C3ML79</accession>
<dbReference type="GO" id="GO:0015833">
    <property type="term" value="P:peptide transport"/>
    <property type="evidence" value="ECO:0007669"/>
    <property type="project" value="InterPro"/>
</dbReference>
<proteinExistence type="predicted"/>
<dbReference type="CDD" id="cd03257">
    <property type="entry name" value="ABC_NikE_OppD_transporters"/>
    <property type="match status" value="1"/>
</dbReference>
<evidence type="ECO:0000313" key="5">
    <source>
        <dbReference type="EMBL" id="HFX14327.1"/>
    </source>
</evidence>
<dbReference type="EMBL" id="DTIN01000043">
    <property type="protein sequence ID" value="HFX14327.1"/>
    <property type="molecule type" value="Genomic_DNA"/>
</dbReference>
<dbReference type="GO" id="GO:0005524">
    <property type="term" value="F:ATP binding"/>
    <property type="evidence" value="ECO:0007669"/>
    <property type="project" value="UniProtKB-KW"/>
</dbReference>
<dbReference type="Pfam" id="PF00005">
    <property type="entry name" value="ABC_tran"/>
    <property type="match status" value="1"/>
</dbReference>
<dbReference type="InterPro" id="IPR003593">
    <property type="entry name" value="AAA+_ATPase"/>
</dbReference>
<dbReference type="SMART" id="SM00382">
    <property type="entry name" value="AAA"/>
    <property type="match status" value="1"/>
</dbReference>
<reference evidence="5" key="1">
    <citation type="journal article" date="2020" name="mSystems">
        <title>Genome- and Community-Level Interaction Insights into Carbon Utilization and Element Cycling Functions of Hydrothermarchaeota in Hydrothermal Sediment.</title>
        <authorList>
            <person name="Zhou Z."/>
            <person name="Liu Y."/>
            <person name="Xu W."/>
            <person name="Pan J."/>
            <person name="Luo Z.H."/>
            <person name="Li M."/>
        </authorList>
    </citation>
    <scope>NUCLEOTIDE SEQUENCE [LARGE SCALE GENOMIC DNA]</scope>
    <source>
        <strain evidence="5">SpSt-81</strain>
    </source>
</reference>
<dbReference type="PANTHER" id="PTHR43230">
    <property type="entry name" value="ABC-TYPE DIPEPTIDE/OLIGOPEPTIDE TRANSPORT SYSTEM, ATPASE COMPONENT"/>
    <property type="match status" value="1"/>
</dbReference>
<dbReference type="NCBIfam" id="TIGR01727">
    <property type="entry name" value="oligo_HPY"/>
    <property type="match status" value="1"/>
</dbReference>
<dbReference type="Gene3D" id="3.40.50.300">
    <property type="entry name" value="P-loop containing nucleotide triphosphate hydrolases"/>
    <property type="match status" value="1"/>
</dbReference>
<evidence type="ECO:0000256" key="2">
    <source>
        <dbReference type="ARBA" id="ARBA00022741"/>
    </source>
</evidence>
<gene>
    <name evidence="5" type="ORF">ENW00_09355</name>
</gene>
<keyword evidence="2" id="KW-0547">Nucleotide-binding</keyword>
<comment type="caution">
    <text evidence="5">The sequence shown here is derived from an EMBL/GenBank/DDBJ whole genome shotgun (WGS) entry which is preliminary data.</text>
</comment>